<evidence type="ECO:0000259" key="1">
    <source>
        <dbReference type="PROSITE" id="PS50097"/>
    </source>
</evidence>
<accession>A0A8H5B0Q5</accession>
<dbReference type="Proteomes" id="UP000541558">
    <property type="component" value="Unassembled WGS sequence"/>
</dbReference>
<reference evidence="2 3" key="1">
    <citation type="journal article" date="2020" name="ISME J.">
        <title>Uncovering the hidden diversity of litter-decomposition mechanisms in mushroom-forming fungi.</title>
        <authorList>
            <person name="Floudas D."/>
            <person name="Bentzer J."/>
            <person name="Ahren D."/>
            <person name="Johansson T."/>
            <person name="Persson P."/>
            <person name="Tunlid A."/>
        </authorList>
    </citation>
    <scope>NUCLEOTIDE SEQUENCE [LARGE SCALE GENOMIC DNA]</scope>
    <source>
        <strain evidence="2 3">CBS 175.51</strain>
    </source>
</reference>
<organism evidence="2 3">
    <name type="scientific">Ephemerocybe angulata</name>
    <dbReference type="NCBI Taxonomy" id="980116"/>
    <lineage>
        <taxon>Eukaryota</taxon>
        <taxon>Fungi</taxon>
        <taxon>Dikarya</taxon>
        <taxon>Basidiomycota</taxon>
        <taxon>Agaricomycotina</taxon>
        <taxon>Agaricomycetes</taxon>
        <taxon>Agaricomycetidae</taxon>
        <taxon>Agaricales</taxon>
        <taxon>Agaricineae</taxon>
        <taxon>Psathyrellaceae</taxon>
        <taxon>Ephemerocybe</taxon>
    </lineage>
</organism>
<dbReference type="EMBL" id="JAACJK010000223">
    <property type="protein sequence ID" value="KAF5313597.1"/>
    <property type="molecule type" value="Genomic_DNA"/>
</dbReference>
<evidence type="ECO:0000313" key="3">
    <source>
        <dbReference type="Proteomes" id="UP000541558"/>
    </source>
</evidence>
<keyword evidence="3" id="KW-1185">Reference proteome</keyword>
<name>A0A8H5B0Q5_9AGAR</name>
<dbReference type="OrthoDB" id="3223751at2759"/>
<protein>
    <recommendedName>
        <fullName evidence="1">BTB domain-containing protein</fullName>
    </recommendedName>
</protein>
<dbReference type="SUPFAM" id="SSF54695">
    <property type="entry name" value="POZ domain"/>
    <property type="match status" value="1"/>
</dbReference>
<sequence>MATPTQSSSPTMATRDPDFYWETFVFQAEDTYWENIVFKVEDILFRVPRHGLENASVIFADMFRLPTPVGGQTEVEGQSDDNPIVLEGYTSSEFRNLLKILYPSALKVEQVHLQEDSEDVTLSTSVNLSKDEWLSILELSNVWEMDVVRATAIAELTSNDMTTPLEKVVLARKYRISTWLEQGLCDLVSQRPGSITSLDTLGVTLGWETAARVVSIREQLQSAAHIDMGEAIEFKSDCIRCPECSGGLWKYENICMNCPRVLGDPEVHYAIGTQVLPPQLNGPQCFIAFLGGIFCTFRRSFRDPKCPRSWGPKAKSRTCMSCKKVFLRSDQVLIKGITRKFSGELEELPGPPSPDLKVKIDAGCYVSRFFGDEVKSLQEGPTQDIG</sequence>
<proteinExistence type="predicted"/>
<dbReference type="PROSITE" id="PS50097">
    <property type="entry name" value="BTB"/>
    <property type="match status" value="1"/>
</dbReference>
<dbReference type="Gene3D" id="3.30.710.10">
    <property type="entry name" value="Potassium Channel Kv1.1, Chain A"/>
    <property type="match status" value="1"/>
</dbReference>
<evidence type="ECO:0000313" key="2">
    <source>
        <dbReference type="EMBL" id="KAF5313597.1"/>
    </source>
</evidence>
<dbReference type="AlphaFoldDB" id="A0A8H5B0Q5"/>
<gene>
    <name evidence="2" type="ORF">D9611_010134</name>
</gene>
<feature type="domain" description="BTB" evidence="1">
    <location>
        <begin position="34"/>
        <end position="110"/>
    </location>
</feature>
<comment type="caution">
    <text evidence="2">The sequence shown here is derived from an EMBL/GenBank/DDBJ whole genome shotgun (WGS) entry which is preliminary data.</text>
</comment>
<dbReference type="InterPro" id="IPR000210">
    <property type="entry name" value="BTB/POZ_dom"/>
</dbReference>
<dbReference type="InterPro" id="IPR011333">
    <property type="entry name" value="SKP1/BTB/POZ_sf"/>
</dbReference>